<organism evidence="1">
    <name type="scientific">Leptotrichia rugosa</name>
    <dbReference type="NCBI Taxonomy" id="3239302"/>
    <lineage>
        <taxon>Bacteria</taxon>
        <taxon>Fusobacteriati</taxon>
        <taxon>Fusobacteriota</taxon>
        <taxon>Fusobacteriia</taxon>
        <taxon>Fusobacteriales</taxon>
        <taxon>Leptotrichiaceae</taxon>
        <taxon>Leptotrichia</taxon>
    </lineage>
</organism>
<reference evidence="1" key="1">
    <citation type="submission" date="2024-07" db="EMBL/GenBank/DDBJ databases">
        <authorList>
            <person name="Li X.-J."/>
            <person name="Wang X."/>
        </authorList>
    </citation>
    <scope>NUCLEOTIDE SEQUENCE</scope>
    <source>
        <strain evidence="1">HSP-334</strain>
    </source>
</reference>
<dbReference type="KEGG" id="lrug:AB8B22_05250"/>
<protein>
    <submittedName>
        <fullName evidence="1">Uncharacterized protein</fullName>
    </submittedName>
</protein>
<proteinExistence type="predicted"/>
<accession>A0AB39VEV9</accession>
<gene>
    <name evidence="1" type="ORF">AB8B22_05250</name>
</gene>
<dbReference type="EMBL" id="CP165644">
    <property type="protein sequence ID" value="XDU65835.1"/>
    <property type="molecule type" value="Genomic_DNA"/>
</dbReference>
<dbReference type="RefSeq" id="WP_369710324.1">
    <property type="nucleotide sequence ID" value="NZ_CP165644.1"/>
</dbReference>
<sequence>MSLKKIKDNYFENLKMNKYDFFNNLVNEIGNFAFLISEIYKSGEVKTSIIENYGYYISNESSLYIAELNEAKEIRVYYSYEELFYSFYLYYLKNMADYSDFMLFIEQELYNYTQYTDNLKKYKIKFDLNDFFNRDKLRNFLIEYNKKENIYNYNFINFNRKYINYWDINILKKFYSFLLKEGKLKEILNKKEKKYILPKTNLEKFIINILKNKIEIEYENIELEYHDGRGVVGFQYKEKLEKSDVALLKYKNINDLKEERFRNSRDEMNVEIISKENFLKELEIIVVAYKDIYNDNEVQEMFENFKENF</sequence>
<dbReference type="AlphaFoldDB" id="A0AB39VEV9"/>
<name>A0AB39VEV9_9FUSO</name>
<evidence type="ECO:0000313" key="1">
    <source>
        <dbReference type="EMBL" id="XDU65835.1"/>
    </source>
</evidence>